<reference evidence="2 3" key="1">
    <citation type="journal article" date="2013" name="Proc. Natl. Acad. Sci. U.S.A.">
        <title>Candidate phylum TM6 genome recovered from a hospital sink biofilm provides genomic insights into this uncultivated phylum.</title>
        <authorList>
            <person name="McLean J.S."/>
            <person name="Lombardo M.J."/>
            <person name="Badger J.H."/>
            <person name="Edlund A."/>
            <person name="Novotny M."/>
            <person name="Yee-Greenbaum J."/>
            <person name="Vyahhi N."/>
            <person name="Hall A.P."/>
            <person name="Yang Y."/>
            <person name="Dupont C.L."/>
            <person name="Ziegler M.G."/>
            <person name="Chitsaz H."/>
            <person name="Allen A.E."/>
            <person name="Yooseph S."/>
            <person name="Tesler G."/>
            <person name="Pevzner P.A."/>
            <person name="Friedman R.M."/>
            <person name="Nealson K.H."/>
            <person name="Venter J.C."/>
            <person name="Lasken R.S."/>
        </authorList>
    </citation>
    <scope>NUCLEOTIDE SEQUENCE [LARGE SCALE GENOMIC DNA]</scope>
    <source>
        <strain evidence="2 3">TM6SC1</strain>
    </source>
</reference>
<keyword evidence="3" id="KW-1185">Reference proteome</keyword>
<name>A0A0D2K607_9BACT</name>
<sequence>MLIVVYISVPNLYANSLAKPKKSLRTTTKNKYIEDCSLKMSRALKDTLSLGKSHNNLQSNLIDIIEDEIQGAGLLKSQQENELIELSQELDLLHNLTCQLNEQQKKVATYLNSAKK</sequence>
<comment type="caution">
    <text evidence="2">The sequence shown here is derived from an EMBL/GenBank/DDBJ whole genome shotgun (WGS) entry which is preliminary data.</text>
</comment>
<dbReference type="Proteomes" id="UP000032214">
    <property type="component" value="Unassembled WGS sequence"/>
</dbReference>
<dbReference type="AlphaFoldDB" id="A0A0D2K607"/>
<evidence type="ECO:0000256" key="1">
    <source>
        <dbReference type="SAM" id="Coils"/>
    </source>
</evidence>
<evidence type="ECO:0000313" key="2">
    <source>
        <dbReference type="EMBL" id="KIX85667.1"/>
    </source>
</evidence>
<protein>
    <submittedName>
        <fullName evidence="2">Uncharacterized protein</fullName>
    </submittedName>
</protein>
<accession>A0A0D2K607</accession>
<evidence type="ECO:0000313" key="3">
    <source>
        <dbReference type="Proteomes" id="UP000032214"/>
    </source>
</evidence>
<dbReference type="EMBL" id="ARQD01000001">
    <property type="protein sequence ID" value="KIX85667.1"/>
    <property type="molecule type" value="Genomic_DNA"/>
</dbReference>
<keyword evidence="1" id="KW-0175">Coiled coil</keyword>
<gene>
    <name evidence="2" type="ORF">J120_01890</name>
</gene>
<feature type="coiled-coil region" evidence="1">
    <location>
        <begin position="76"/>
        <end position="106"/>
    </location>
</feature>
<proteinExistence type="predicted"/>
<organism evidence="2 3">
    <name type="scientific">candidate division TM6 bacterium JCVI TM6SC1</name>
    <dbReference type="NCBI Taxonomy" id="1306947"/>
    <lineage>
        <taxon>Bacteria</taxon>
        <taxon>Candidatus Babelota</taxon>
        <taxon>Vermiphilus</taxon>
    </lineage>
</organism>